<dbReference type="Pfam" id="PF14953">
    <property type="entry name" value="DUF4504"/>
    <property type="match status" value="1"/>
</dbReference>
<dbReference type="OMA" id="YPVTYWF"/>
<dbReference type="InParanoid" id="A0A4W3GPE6"/>
<protein>
    <submittedName>
        <fullName evidence="2">Chromosome 1 open reading frame 74</fullName>
    </submittedName>
</protein>
<accession>A0A4W3GPE6</accession>
<evidence type="ECO:0000313" key="3">
    <source>
        <dbReference type="Proteomes" id="UP000314986"/>
    </source>
</evidence>
<dbReference type="InterPro" id="IPR027850">
    <property type="entry name" value="DUF4504"/>
</dbReference>
<evidence type="ECO:0000313" key="2">
    <source>
        <dbReference type="Ensembl" id="ENSCMIP00000005022.1"/>
    </source>
</evidence>
<proteinExistence type="inferred from homology"/>
<name>A0A4W3GPE6_CALMI</name>
<comment type="similarity">
    <text evidence="1">Belongs to the UPF0739 family.</text>
</comment>
<reference evidence="3" key="1">
    <citation type="journal article" date="2006" name="Science">
        <title>Ancient noncoding elements conserved in the human genome.</title>
        <authorList>
            <person name="Venkatesh B."/>
            <person name="Kirkness E.F."/>
            <person name="Loh Y.H."/>
            <person name="Halpern A.L."/>
            <person name="Lee A.P."/>
            <person name="Johnson J."/>
            <person name="Dandona N."/>
            <person name="Viswanathan L.D."/>
            <person name="Tay A."/>
            <person name="Venter J.C."/>
            <person name="Strausberg R.L."/>
            <person name="Brenner S."/>
        </authorList>
    </citation>
    <scope>NUCLEOTIDE SEQUENCE [LARGE SCALE GENOMIC DNA]</scope>
</reference>
<dbReference type="STRING" id="7868.ENSCMIP00000005022"/>
<evidence type="ECO:0000256" key="1">
    <source>
        <dbReference type="ARBA" id="ARBA00007065"/>
    </source>
</evidence>
<sequence length="251" mass="28260">MASRKEQLISAARKTLRIKNRKGLSAPCCLSLGAEILAVDAGLKPAFLFDYSRAGAEQLQDYIQEIQKTGLIYQRLHILSLGDNVLILNLSKTIRHLEKSLQGNWVPLIDVSACRGVPTLADTSVIEQVKTQIEFILAHLKSLAVDRGTCDSKSVTTSEMFSSEWNLCTVFGFLLGFPASYWFDFAESFENCLSMIELRVFSVSAVSWQVTLSNHWYRLLQKYSEHDPKSTLLFSLCLFSLKQCYLSCVIK</sequence>
<organism evidence="2 3">
    <name type="scientific">Callorhinchus milii</name>
    <name type="common">Ghost shark</name>
    <dbReference type="NCBI Taxonomy" id="7868"/>
    <lineage>
        <taxon>Eukaryota</taxon>
        <taxon>Metazoa</taxon>
        <taxon>Chordata</taxon>
        <taxon>Craniata</taxon>
        <taxon>Vertebrata</taxon>
        <taxon>Chondrichthyes</taxon>
        <taxon>Holocephali</taxon>
        <taxon>Chimaeriformes</taxon>
        <taxon>Callorhinchidae</taxon>
        <taxon>Callorhinchus</taxon>
    </lineage>
</organism>
<dbReference type="Proteomes" id="UP000314986">
    <property type="component" value="Unassembled WGS sequence"/>
</dbReference>
<dbReference type="Ensembl" id="ENSCMIT00000005204.1">
    <property type="protein sequence ID" value="ENSCMIP00000005022.1"/>
    <property type="gene ID" value="ENSCMIG00000002973.1"/>
</dbReference>
<dbReference type="PANTHER" id="PTHR31366">
    <property type="entry name" value="UPF0739 PROTEIN C1ORF74"/>
    <property type="match status" value="1"/>
</dbReference>
<reference evidence="2" key="4">
    <citation type="submission" date="2025-08" db="UniProtKB">
        <authorList>
            <consortium name="Ensembl"/>
        </authorList>
    </citation>
    <scope>IDENTIFICATION</scope>
</reference>
<reference evidence="3" key="3">
    <citation type="journal article" date="2014" name="Nature">
        <title>Elephant shark genome provides unique insights into gnathostome evolution.</title>
        <authorList>
            <consortium name="International Elephant Shark Genome Sequencing Consortium"/>
            <person name="Venkatesh B."/>
            <person name="Lee A.P."/>
            <person name="Ravi V."/>
            <person name="Maurya A.K."/>
            <person name="Lian M.M."/>
            <person name="Swann J.B."/>
            <person name="Ohta Y."/>
            <person name="Flajnik M.F."/>
            <person name="Sutoh Y."/>
            <person name="Kasahara M."/>
            <person name="Hoon S."/>
            <person name="Gangu V."/>
            <person name="Roy S.W."/>
            <person name="Irimia M."/>
            <person name="Korzh V."/>
            <person name="Kondrychyn I."/>
            <person name="Lim Z.W."/>
            <person name="Tay B.H."/>
            <person name="Tohari S."/>
            <person name="Kong K.W."/>
            <person name="Ho S."/>
            <person name="Lorente-Galdos B."/>
            <person name="Quilez J."/>
            <person name="Marques-Bonet T."/>
            <person name="Raney B.J."/>
            <person name="Ingham P.W."/>
            <person name="Tay A."/>
            <person name="Hillier L.W."/>
            <person name="Minx P."/>
            <person name="Boehm T."/>
            <person name="Wilson R.K."/>
            <person name="Brenner S."/>
            <person name="Warren W.C."/>
        </authorList>
    </citation>
    <scope>NUCLEOTIDE SEQUENCE [LARGE SCALE GENOMIC DNA]</scope>
</reference>
<reference evidence="3" key="2">
    <citation type="journal article" date="2007" name="PLoS Biol.">
        <title>Survey sequencing and comparative analysis of the elephant shark (Callorhinchus milii) genome.</title>
        <authorList>
            <person name="Venkatesh B."/>
            <person name="Kirkness E.F."/>
            <person name="Loh Y.H."/>
            <person name="Halpern A.L."/>
            <person name="Lee A.P."/>
            <person name="Johnson J."/>
            <person name="Dandona N."/>
            <person name="Viswanathan L.D."/>
            <person name="Tay A."/>
            <person name="Venter J.C."/>
            <person name="Strausberg R.L."/>
            <person name="Brenner S."/>
        </authorList>
    </citation>
    <scope>NUCLEOTIDE SEQUENCE [LARGE SCALE GENOMIC DNA]</scope>
</reference>
<dbReference type="PANTHER" id="PTHR31366:SF2">
    <property type="entry name" value="UPF0739 PROTEIN C1ORF74"/>
    <property type="match status" value="1"/>
</dbReference>
<dbReference type="GeneTree" id="ENSGT00390000002240"/>
<reference evidence="2" key="5">
    <citation type="submission" date="2025-09" db="UniProtKB">
        <authorList>
            <consortium name="Ensembl"/>
        </authorList>
    </citation>
    <scope>IDENTIFICATION</scope>
</reference>
<dbReference type="AlphaFoldDB" id="A0A4W3GPE6"/>
<keyword evidence="3" id="KW-1185">Reference proteome</keyword>